<keyword evidence="2" id="KW-1185">Reference proteome</keyword>
<sequence>MGMEMKNINVYRVGFCSQRKGGGLLHLERAFAFEPEMTELEIKTVLLTRMGRILAIEYIDEIERDVIYW</sequence>
<dbReference type="EMBL" id="JAFLWI010000004">
    <property type="protein sequence ID" value="MBO0481389.1"/>
    <property type="molecule type" value="Genomic_DNA"/>
</dbReference>
<comment type="caution">
    <text evidence="1">The sequence shown here is derived from an EMBL/GenBank/DDBJ whole genome shotgun (WGS) entry which is preliminary data.</text>
</comment>
<dbReference type="RefSeq" id="WP_206898210.1">
    <property type="nucleotide sequence ID" value="NZ_JAFLWI010000004.1"/>
</dbReference>
<accession>A0ABS3HY37</accession>
<evidence type="ECO:0000313" key="1">
    <source>
        <dbReference type="EMBL" id="MBO0481389.1"/>
    </source>
</evidence>
<organism evidence="1 2">
    <name type="scientific">Candidatus Enterococcus courvalinii</name>
    <dbReference type="NCBI Taxonomy" id="2815329"/>
    <lineage>
        <taxon>Bacteria</taxon>
        <taxon>Bacillati</taxon>
        <taxon>Bacillota</taxon>
        <taxon>Bacilli</taxon>
        <taxon>Lactobacillales</taxon>
        <taxon>Enterococcaceae</taxon>
        <taxon>Enterococcus</taxon>
    </lineage>
</organism>
<evidence type="ECO:0000313" key="2">
    <source>
        <dbReference type="Proteomes" id="UP000664832"/>
    </source>
</evidence>
<gene>
    <name evidence="1" type="ORF">JZO71_03500</name>
</gene>
<dbReference type="Proteomes" id="UP000664832">
    <property type="component" value="Unassembled WGS sequence"/>
</dbReference>
<protein>
    <submittedName>
        <fullName evidence="1">Uncharacterized protein</fullName>
    </submittedName>
</protein>
<name>A0ABS3HY37_9ENTE</name>
<proteinExistence type="predicted"/>
<reference evidence="1 2" key="1">
    <citation type="submission" date="2021-03" db="EMBL/GenBank/DDBJ databases">
        <title>Enterococcal diversity collection.</title>
        <authorList>
            <person name="Gilmore M.S."/>
            <person name="Schwartzman J."/>
            <person name="Van Tyne D."/>
            <person name="Martin M."/>
            <person name="Earl A.M."/>
            <person name="Manson A.L."/>
            <person name="Straub T."/>
            <person name="Salamzade R."/>
            <person name="Saavedra J."/>
            <person name="Lebreton F."/>
            <person name="Prichula J."/>
            <person name="Schaufler K."/>
            <person name="Gaca A."/>
            <person name="Sgardioli B."/>
            <person name="Wagenaar J."/>
            <person name="Strong T."/>
        </authorList>
    </citation>
    <scope>NUCLEOTIDE SEQUENCE [LARGE SCALE GENOMIC DNA]</scope>
    <source>
        <strain evidence="1 2">MSG2901</strain>
    </source>
</reference>